<comment type="caution">
    <text evidence="1">The sequence shown here is derived from an EMBL/GenBank/DDBJ whole genome shotgun (WGS) entry which is preliminary data.</text>
</comment>
<evidence type="ECO:0000313" key="2">
    <source>
        <dbReference type="Proteomes" id="UP000292262"/>
    </source>
</evidence>
<dbReference type="RefSeq" id="WP_130285753.1">
    <property type="nucleotide sequence ID" value="NZ_SGXE01000001.1"/>
</dbReference>
<accession>A0A4Q7PH97</accession>
<evidence type="ECO:0008006" key="3">
    <source>
        <dbReference type="Google" id="ProtNLM"/>
    </source>
</evidence>
<gene>
    <name evidence="1" type="ORF">EV197_1172</name>
</gene>
<proteinExistence type="predicted"/>
<dbReference type="EMBL" id="SGXE01000001">
    <property type="protein sequence ID" value="RZS99941.1"/>
    <property type="molecule type" value="Genomic_DNA"/>
</dbReference>
<keyword evidence="2" id="KW-1185">Reference proteome</keyword>
<reference evidence="1 2" key="1">
    <citation type="submission" date="2019-02" db="EMBL/GenBank/DDBJ databases">
        <title>Genomic Encyclopedia of Type Strains, Phase IV (KMG-IV): sequencing the most valuable type-strain genomes for metagenomic binning, comparative biology and taxonomic classification.</title>
        <authorList>
            <person name="Goeker M."/>
        </authorList>
    </citation>
    <scope>NUCLEOTIDE SEQUENCE [LARGE SCALE GENOMIC DNA]</scope>
    <source>
        <strain evidence="1 2">DSM 17196</strain>
    </source>
</reference>
<evidence type="ECO:0000313" key="1">
    <source>
        <dbReference type="EMBL" id="RZS99941.1"/>
    </source>
</evidence>
<dbReference type="Proteomes" id="UP000292262">
    <property type="component" value="Unassembled WGS sequence"/>
</dbReference>
<dbReference type="OrthoDB" id="1433426at2"/>
<dbReference type="AlphaFoldDB" id="A0A4Q7PH97"/>
<sequence>MKNIFKTLFVCFLAISLTNCEDNEKSPLAEQVNGAYVLIDIESPVIDVTAITTSTYGGTLRAPVDNVASHEFEVRRVSGGIASEFVPIYSTTTFPADFQIGAGDIATALGIDVSEILPGDRFDFVGKTTGTDGSVVYESNLNADLLGEVGQRQAYRLQTFVSCPFSIEEAIGTYQVVECDLGSLCNGHTFEMVAGEEPNTIVMIDPYNSDDPDTGEDFEVTIQVDPNSGEITIANQEAFDTGDACCPGFSPTSVSTEVGFFFSCVGVVTTTMDTTLERLSDGARFTFGPLIFQAQKL</sequence>
<name>A0A4Q7PH97_9FLAO</name>
<organism evidence="1 2">
    <name type="scientific">Aquimarina brevivitae</name>
    <dbReference type="NCBI Taxonomy" id="323412"/>
    <lineage>
        <taxon>Bacteria</taxon>
        <taxon>Pseudomonadati</taxon>
        <taxon>Bacteroidota</taxon>
        <taxon>Flavobacteriia</taxon>
        <taxon>Flavobacteriales</taxon>
        <taxon>Flavobacteriaceae</taxon>
        <taxon>Aquimarina</taxon>
    </lineage>
</organism>
<protein>
    <recommendedName>
        <fullName evidence="3">DUF4249 family protein</fullName>
    </recommendedName>
</protein>